<feature type="DNA-binding region" description="H-T-H motif" evidence="4">
    <location>
        <begin position="41"/>
        <end position="60"/>
    </location>
</feature>
<dbReference type="PRINTS" id="PR00455">
    <property type="entry name" value="HTHTETR"/>
</dbReference>
<dbReference type="GO" id="GO:0003700">
    <property type="term" value="F:DNA-binding transcription factor activity"/>
    <property type="evidence" value="ECO:0007669"/>
    <property type="project" value="TreeGrafter"/>
</dbReference>
<keyword evidence="2 4" id="KW-0238">DNA-binding</keyword>
<dbReference type="PROSITE" id="PS50977">
    <property type="entry name" value="HTH_TETR_2"/>
    <property type="match status" value="1"/>
</dbReference>
<dbReference type="SUPFAM" id="SSF46689">
    <property type="entry name" value="Homeodomain-like"/>
    <property type="match status" value="1"/>
</dbReference>
<evidence type="ECO:0000313" key="7">
    <source>
        <dbReference type="Proteomes" id="UP001162834"/>
    </source>
</evidence>
<dbReference type="PANTHER" id="PTHR30055:SF234">
    <property type="entry name" value="HTH-TYPE TRANSCRIPTIONAL REGULATOR BETI"/>
    <property type="match status" value="1"/>
</dbReference>
<organism evidence="6 7">
    <name type="scientific">Capillimicrobium parvum</name>
    <dbReference type="NCBI Taxonomy" id="2884022"/>
    <lineage>
        <taxon>Bacteria</taxon>
        <taxon>Bacillati</taxon>
        <taxon>Actinomycetota</taxon>
        <taxon>Thermoleophilia</taxon>
        <taxon>Solirubrobacterales</taxon>
        <taxon>Capillimicrobiaceae</taxon>
        <taxon>Capillimicrobium</taxon>
    </lineage>
</organism>
<protein>
    <recommendedName>
        <fullName evidence="5">HTH tetR-type domain-containing protein</fullName>
    </recommendedName>
</protein>
<name>A0A9E7C1E0_9ACTN</name>
<dbReference type="InterPro" id="IPR001647">
    <property type="entry name" value="HTH_TetR"/>
</dbReference>
<evidence type="ECO:0000256" key="4">
    <source>
        <dbReference type="PROSITE-ProRule" id="PRU00335"/>
    </source>
</evidence>
<gene>
    <name evidence="6" type="ORF">DSM104329_02898</name>
</gene>
<accession>A0A9E7C1E0</accession>
<evidence type="ECO:0000313" key="6">
    <source>
        <dbReference type="EMBL" id="UGS36492.1"/>
    </source>
</evidence>
<dbReference type="KEGG" id="sbae:DSM104329_02898"/>
<keyword evidence="7" id="KW-1185">Reference proteome</keyword>
<dbReference type="PANTHER" id="PTHR30055">
    <property type="entry name" value="HTH-TYPE TRANSCRIPTIONAL REGULATOR RUTR"/>
    <property type="match status" value="1"/>
</dbReference>
<dbReference type="InterPro" id="IPR049445">
    <property type="entry name" value="TetR_SbtR-like_C"/>
</dbReference>
<dbReference type="InterPro" id="IPR050109">
    <property type="entry name" value="HTH-type_TetR-like_transc_reg"/>
</dbReference>
<evidence type="ECO:0000256" key="2">
    <source>
        <dbReference type="ARBA" id="ARBA00023125"/>
    </source>
</evidence>
<evidence type="ECO:0000256" key="1">
    <source>
        <dbReference type="ARBA" id="ARBA00023015"/>
    </source>
</evidence>
<feature type="domain" description="HTH tetR-type" evidence="5">
    <location>
        <begin position="19"/>
        <end position="78"/>
    </location>
</feature>
<dbReference type="InterPro" id="IPR036271">
    <property type="entry name" value="Tet_transcr_reg_TetR-rel_C_sf"/>
</dbReference>
<reference evidence="6" key="1">
    <citation type="journal article" date="2022" name="Int. J. Syst. Evol. Microbiol.">
        <title>Pseudomonas aegrilactucae sp. nov. and Pseudomonas morbosilactucae sp. nov., pathogens causing bacterial rot of lettuce in Japan.</title>
        <authorList>
            <person name="Sawada H."/>
            <person name="Fujikawa T."/>
            <person name="Satou M."/>
        </authorList>
    </citation>
    <scope>NUCLEOTIDE SEQUENCE</scope>
    <source>
        <strain evidence="6">0166_1</strain>
    </source>
</reference>
<dbReference type="Pfam" id="PF21597">
    <property type="entry name" value="TetR_C_43"/>
    <property type="match status" value="1"/>
</dbReference>
<dbReference type="EMBL" id="CP087164">
    <property type="protein sequence ID" value="UGS36492.1"/>
    <property type="molecule type" value="Genomic_DNA"/>
</dbReference>
<dbReference type="SUPFAM" id="SSF48498">
    <property type="entry name" value="Tetracyclin repressor-like, C-terminal domain"/>
    <property type="match status" value="1"/>
</dbReference>
<evidence type="ECO:0000259" key="5">
    <source>
        <dbReference type="PROSITE" id="PS50977"/>
    </source>
</evidence>
<keyword evidence="3" id="KW-0804">Transcription</keyword>
<proteinExistence type="predicted"/>
<dbReference type="InterPro" id="IPR009057">
    <property type="entry name" value="Homeodomain-like_sf"/>
</dbReference>
<evidence type="ECO:0000256" key="3">
    <source>
        <dbReference type="ARBA" id="ARBA00023163"/>
    </source>
</evidence>
<dbReference type="RefSeq" id="WP_259316162.1">
    <property type="nucleotide sequence ID" value="NZ_CP087164.1"/>
</dbReference>
<dbReference type="AlphaFoldDB" id="A0A9E7C1E0"/>
<dbReference type="Pfam" id="PF00440">
    <property type="entry name" value="TetR_N"/>
    <property type="match status" value="1"/>
</dbReference>
<sequence>MSDTAPTVAVRRPQRADARRNFDALLAAARDVFAEQGADASLEEIARRAGVGIGTLYRNFPTRLDLFDAVYVGEVEELCGAARGMGRLAPWEAFAAWVDRFAGYVATKMAIKEGLNKDSTTLRDCRAAMVAASEPLFRRAQMAGEIRADAEFDDVLRMLAGITAATYVSDEQRGHVLGMALDGIRARPSA</sequence>
<dbReference type="Gene3D" id="1.10.357.10">
    <property type="entry name" value="Tetracycline Repressor, domain 2"/>
    <property type="match status" value="1"/>
</dbReference>
<keyword evidence="1" id="KW-0805">Transcription regulation</keyword>
<dbReference type="GO" id="GO:0000976">
    <property type="term" value="F:transcription cis-regulatory region binding"/>
    <property type="evidence" value="ECO:0007669"/>
    <property type="project" value="TreeGrafter"/>
</dbReference>
<dbReference type="Proteomes" id="UP001162834">
    <property type="component" value="Chromosome"/>
</dbReference>